<reference evidence="2" key="2">
    <citation type="submission" date="2020-10" db="UniProtKB">
        <authorList>
            <consortium name="WormBaseParasite"/>
        </authorList>
    </citation>
    <scope>IDENTIFICATION</scope>
</reference>
<protein>
    <submittedName>
        <fullName evidence="2">FTH domain-containing protein</fullName>
    </submittedName>
</protein>
<dbReference type="AlphaFoldDB" id="A0A7E4WCV9"/>
<evidence type="ECO:0000313" key="1">
    <source>
        <dbReference type="Proteomes" id="UP000492821"/>
    </source>
</evidence>
<sequence>MPYPIAKLAYGLRCRLHDLATPVERHKLQTAAGNHSICPPIQNEQIINMLAIIKHKEGAFEVNPSINEKDNSVYFTDELVLEGFSLKNLTCEPVNRFIYEKSVILCNCELSENFIKKISDLADFASSIEKFELSESTNDNYVFKMSDVLTVFPNLSDITIDRVPINNTWMTDILQFPEHGIIDLSLTVTLEQFAALSTDDLVAFLQSQNKGFHLSLIIEPTEDMIPLELYLTEFPYFHVKTVYFDFDVECHSNKNLRQYEHNTRLVVWYFCTFNAHVWFL</sequence>
<keyword evidence="1" id="KW-1185">Reference proteome</keyword>
<evidence type="ECO:0000313" key="2">
    <source>
        <dbReference type="WBParaSite" id="Pan_g9301.t1"/>
    </source>
</evidence>
<organism evidence="1 2">
    <name type="scientific">Panagrellus redivivus</name>
    <name type="common">Microworm</name>
    <dbReference type="NCBI Taxonomy" id="6233"/>
    <lineage>
        <taxon>Eukaryota</taxon>
        <taxon>Metazoa</taxon>
        <taxon>Ecdysozoa</taxon>
        <taxon>Nematoda</taxon>
        <taxon>Chromadorea</taxon>
        <taxon>Rhabditida</taxon>
        <taxon>Tylenchina</taxon>
        <taxon>Panagrolaimomorpha</taxon>
        <taxon>Panagrolaimoidea</taxon>
        <taxon>Panagrolaimidae</taxon>
        <taxon>Panagrellus</taxon>
    </lineage>
</organism>
<proteinExistence type="predicted"/>
<reference evidence="1" key="1">
    <citation type="journal article" date="2013" name="Genetics">
        <title>The draft genome and transcriptome of Panagrellus redivivus are shaped by the harsh demands of a free-living lifestyle.</title>
        <authorList>
            <person name="Srinivasan J."/>
            <person name="Dillman A.R."/>
            <person name="Macchietto M.G."/>
            <person name="Heikkinen L."/>
            <person name="Lakso M."/>
            <person name="Fracchia K.M."/>
            <person name="Antoshechkin I."/>
            <person name="Mortazavi A."/>
            <person name="Wong G."/>
            <person name="Sternberg P.W."/>
        </authorList>
    </citation>
    <scope>NUCLEOTIDE SEQUENCE [LARGE SCALE GENOMIC DNA]</scope>
    <source>
        <strain evidence="1">MT8872</strain>
    </source>
</reference>
<name>A0A7E4WCV9_PANRE</name>
<accession>A0A7E4WCV9</accession>
<dbReference type="Proteomes" id="UP000492821">
    <property type="component" value="Unassembled WGS sequence"/>
</dbReference>
<dbReference type="WBParaSite" id="Pan_g9301.t1">
    <property type="protein sequence ID" value="Pan_g9301.t1"/>
    <property type="gene ID" value="Pan_g9301"/>
</dbReference>